<sequence>MRRKSNLGGKKRWGNAKQWLTSRREAVQKAVKSGENTKAIVERSVISRMAKRMWTSNHEKEKRLNQKKEFSRRLDAFKQGLIFKDRKRLREEVSILHVEFTKA</sequence>
<dbReference type="EMBL" id="CAMXCT020005446">
    <property type="protein sequence ID" value="CAL1165782.1"/>
    <property type="molecule type" value="Genomic_DNA"/>
</dbReference>
<dbReference type="EMBL" id="CAMXCT010005446">
    <property type="protein sequence ID" value="CAI4012407.1"/>
    <property type="molecule type" value="Genomic_DNA"/>
</dbReference>
<dbReference type="AlphaFoldDB" id="A0A9P1DN38"/>
<dbReference type="Proteomes" id="UP001152797">
    <property type="component" value="Unassembled WGS sequence"/>
</dbReference>
<organism evidence="1">
    <name type="scientific">Cladocopium goreaui</name>
    <dbReference type="NCBI Taxonomy" id="2562237"/>
    <lineage>
        <taxon>Eukaryota</taxon>
        <taxon>Sar</taxon>
        <taxon>Alveolata</taxon>
        <taxon>Dinophyceae</taxon>
        <taxon>Suessiales</taxon>
        <taxon>Symbiodiniaceae</taxon>
        <taxon>Cladocopium</taxon>
    </lineage>
</organism>
<name>A0A9P1DN38_9DINO</name>
<accession>A0A9P1DN38</accession>
<protein>
    <submittedName>
        <fullName evidence="1">Uncharacterized protein</fullName>
    </submittedName>
</protein>
<gene>
    <name evidence="1" type="ORF">C1SCF055_LOCUS37469</name>
</gene>
<reference evidence="2" key="2">
    <citation type="submission" date="2024-04" db="EMBL/GenBank/DDBJ databases">
        <authorList>
            <person name="Chen Y."/>
            <person name="Shah S."/>
            <person name="Dougan E. K."/>
            <person name="Thang M."/>
            <person name="Chan C."/>
        </authorList>
    </citation>
    <scope>NUCLEOTIDE SEQUENCE [LARGE SCALE GENOMIC DNA]</scope>
</reference>
<evidence type="ECO:0000313" key="3">
    <source>
        <dbReference type="Proteomes" id="UP001152797"/>
    </source>
</evidence>
<proteinExistence type="predicted"/>
<keyword evidence="3" id="KW-1185">Reference proteome</keyword>
<evidence type="ECO:0000313" key="1">
    <source>
        <dbReference type="EMBL" id="CAI4012407.1"/>
    </source>
</evidence>
<dbReference type="EMBL" id="CAMXCT030005446">
    <property type="protein sequence ID" value="CAL4799719.1"/>
    <property type="molecule type" value="Genomic_DNA"/>
</dbReference>
<reference evidence="1" key="1">
    <citation type="submission" date="2022-10" db="EMBL/GenBank/DDBJ databases">
        <authorList>
            <person name="Chen Y."/>
            <person name="Dougan E. K."/>
            <person name="Chan C."/>
            <person name="Rhodes N."/>
            <person name="Thang M."/>
        </authorList>
    </citation>
    <scope>NUCLEOTIDE SEQUENCE</scope>
</reference>
<comment type="caution">
    <text evidence="1">The sequence shown here is derived from an EMBL/GenBank/DDBJ whole genome shotgun (WGS) entry which is preliminary data.</text>
</comment>
<evidence type="ECO:0000313" key="2">
    <source>
        <dbReference type="EMBL" id="CAL1165782.1"/>
    </source>
</evidence>